<feature type="domain" description="T6SS Phospholipase effector Tle1-like catalytic" evidence="2">
    <location>
        <begin position="211"/>
        <end position="304"/>
    </location>
</feature>
<gene>
    <name evidence="3" type="ORF">DFP82_102278</name>
</gene>
<feature type="compositionally biased region" description="Basic and acidic residues" evidence="1">
    <location>
        <begin position="1"/>
        <end position="11"/>
    </location>
</feature>
<evidence type="ECO:0000313" key="4">
    <source>
        <dbReference type="Proteomes" id="UP000247746"/>
    </source>
</evidence>
<proteinExistence type="predicted"/>
<dbReference type="EMBL" id="QJSU01000002">
    <property type="protein sequence ID" value="PYE40315.1"/>
    <property type="molecule type" value="Genomic_DNA"/>
</dbReference>
<name>A0A2V4VN31_9GAMM</name>
<feature type="region of interest" description="Disordered" evidence="1">
    <location>
        <begin position="1"/>
        <end position="24"/>
    </location>
</feature>
<evidence type="ECO:0000259" key="2">
    <source>
        <dbReference type="Pfam" id="PF09994"/>
    </source>
</evidence>
<dbReference type="Pfam" id="PF09994">
    <property type="entry name" value="T6SS_Tle1-like_cat"/>
    <property type="match status" value="1"/>
</dbReference>
<evidence type="ECO:0000256" key="1">
    <source>
        <dbReference type="SAM" id="MobiDB-lite"/>
    </source>
</evidence>
<dbReference type="InterPro" id="IPR018712">
    <property type="entry name" value="Tle1-like_cat"/>
</dbReference>
<keyword evidence="3" id="KW-0378">Hydrolase</keyword>
<protein>
    <submittedName>
        <fullName evidence="3">Putative alpha/beta hydrolase family protein DUF2235</fullName>
    </submittedName>
</protein>
<dbReference type="PANTHER" id="PTHR33840:SF1">
    <property type="entry name" value="TLE1 PHOSPHOLIPASE DOMAIN-CONTAINING PROTEIN"/>
    <property type="match status" value="1"/>
</dbReference>
<organism evidence="3 4">
    <name type="scientific">Psychrobacter fozii</name>
    <dbReference type="NCBI Taxonomy" id="198480"/>
    <lineage>
        <taxon>Bacteria</taxon>
        <taxon>Pseudomonadati</taxon>
        <taxon>Pseudomonadota</taxon>
        <taxon>Gammaproteobacteria</taxon>
        <taxon>Moraxellales</taxon>
        <taxon>Moraxellaceae</taxon>
        <taxon>Psychrobacter</taxon>
    </lineage>
</organism>
<evidence type="ECO:0000313" key="3">
    <source>
        <dbReference type="EMBL" id="PYE40315.1"/>
    </source>
</evidence>
<dbReference type="Proteomes" id="UP000247746">
    <property type="component" value="Unassembled WGS sequence"/>
</dbReference>
<comment type="caution">
    <text evidence="3">The sequence shown here is derived from an EMBL/GenBank/DDBJ whole genome shotgun (WGS) entry which is preliminary data.</text>
</comment>
<dbReference type="PANTHER" id="PTHR33840">
    <property type="match status" value="1"/>
</dbReference>
<dbReference type="RefSeq" id="WP_110922483.1">
    <property type="nucleotide sequence ID" value="NZ_QJSU01000002.1"/>
</dbReference>
<sequence>MSSDNTKKEEPINGENDLTNPEENSSVDLAIANLTFNIFFDGTWNSKENSDLYNEIAPKQVKNLKDRMDAKYNPQPWPVGSSLSFARAPSVVDQLHRAADSDRPHVINLYTDGSGIETRTESNDASAPVPGWEYHADDGIGSGLGMGDTGAKTKLENMLEHVKTALASYVGKGNNPKQLVFNVYGFSRGSATARMFCKRIFTERSTPKVKEFVDLTKYDVVFDFVGLFDTVSSIGTNHDNDVEDDGQELDFKEIDGTKVVHIVAGDEYRQKFNLTSIGQSVRADVGLEFIIPGCHTDIGDGLSTLGEVNKVNSWYIKGRDDAEQVVLSRDRHKLPQFGSPRERRREPARYRDIEPDPNRDIEMSSFWKVFTPKVFEYQSQSFSAQKYADFDIILQSLKAEGWADNTGKAEYQCLGKTCEIDTCKVKRKQVEHEAAGLIPVAEPEKATGKEAELFIRCTGDKNQLITNRKQVSPDYPKIPTHLMLTFIKKYCADFYLPDTLKMYAVPAGLSSAFKELKSQALALDGKKDYVDKNMHKADGNPHRLHFSDLTIKNRYLHVSSSISGPVYVSVPNIDNRENIFFRYVIQG</sequence>
<dbReference type="OrthoDB" id="4378831at2"/>
<dbReference type="AlphaFoldDB" id="A0A2V4VN31"/>
<feature type="region of interest" description="Disordered" evidence="1">
    <location>
        <begin position="335"/>
        <end position="355"/>
    </location>
</feature>
<dbReference type="GO" id="GO:0016787">
    <property type="term" value="F:hydrolase activity"/>
    <property type="evidence" value="ECO:0007669"/>
    <property type="project" value="UniProtKB-KW"/>
</dbReference>
<feature type="compositionally biased region" description="Basic and acidic residues" evidence="1">
    <location>
        <begin position="340"/>
        <end position="355"/>
    </location>
</feature>
<keyword evidence="4" id="KW-1185">Reference proteome</keyword>
<accession>A0A2V4VN31</accession>
<reference evidence="3 4" key="1">
    <citation type="submission" date="2018-06" db="EMBL/GenBank/DDBJ databases">
        <title>Genomic Encyclopedia of Type Strains, Phase III (KMG-III): the genomes of soil and plant-associated and newly described type strains.</title>
        <authorList>
            <person name="Whitman W."/>
        </authorList>
    </citation>
    <scope>NUCLEOTIDE SEQUENCE [LARGE SCALE GENOMIC DNA]</scope>
    <source>
        <strain evidence="3 4">CECT 5889</strain>
    </source>
</reference>